<gene>
    <name evidence="1" type="ORF">DXH47_00960</name>
</gene>
<name>A0A4Q0VLE8_9LACO</name>
<organism evidence="1 2">
    <name type="scientific">Levilactobacillus suantsaii</name>
    <dbReference type="NCBI Taxonomy" id="2292255"/>
    <lineage>
        <taxon>Bacteria</taxon>
        <taxon>Bacillati</taxon>
        <taxon>Bacillota</taxon>
        <taxon>Bacilli</taxon>
        <taxon>Lactobacillales</taxon>
        <taxon>Lactobacillaceae</taxon>
        <taxon>Levilactobacillus</taxon>
    </lineage>
</organism>
<protein>
    <submittedName>
        <fullName evidence="1">Uncharacterized protein</fullName>
    </submittedName>
</protein>
<accession>A0A4Q0VLE8</accession>
<comment type="caution">
    <text evidence="1">The sequence shown here is derived from an EMBL/GenBank/DDBJ whole genome shotgun (WGS) entry which is preliminary data.</text>
</comment>
<proteinExistence type="predicted"/>
<dbReference type="AlphaFoldDB" id="A0A4Q0VLE8"/>
<dbReference type="EMBL" id="QXIL01000001">
    <property type="protein sequence ID" value="RXI80169.1"/>
    <property type="molecule type" value="Genomic_DNA"/>
</dbReference>
<evidence type="ECO:0000313" key="1">
    <source>
        <dbReference type="EMBL" id="RXI80169.1"/>
    </source>
</evidence>
<dbReference type="OrthoDB" id="7041700at2"/>
<evidence type="ECO:0000313" key="2">
    <source>
        <dbReference type="Proteomes" id="UP000290602"/>
    </source>
</evidence>
<keyword evidence="2" id="KW-1185">Reference proteome</keyword>
<sequence length="282" mass="30657">MVAIATYLNNSEVILPEVGALTAGTWIYQNPDWIHQPFKVFWAPSGTALIGFLANQLAWPYAAKVLLGLLGMLIWLRLVHSTLAPSFATGLLPLIVNATHWSFMVAICLLTGGLMLGTYLQRQYPHTQPVRATTTGQMGLFALLVAIWIGGVWVAGVPQMAAVPPVLVVFYETLQKPTYDFHLAIRQFIALVGAASLGVGIHLVVASWFLTTLIAQPLVFILLGLLRLKLPAAYAFPLLALVLPASMFHLLPLTAFLAAAFFLGAVFLLKRNRSAVTVTENN</sequence>
<reference evidence="1 2" key="1">
    <citation type="submission" date="2018-08" db="EMBL/GenBank/DDBJ databases">
        <title>Lactobacillus suantsai sp. nov., isolated from traditional fermented suan-tsai in Taiwan.</title>
        <authorList>
            <person name="Huang C.-H."/>
        </authorList>
    </citation>
    <scope>NUCLEOTIDE SEQUENCE [LARGE SCALE GENOMIC DNA]</scope>
    <source>
        <strain evidence="1 2">BCRC 12945</strain>
    </source>
</reference>
<dbReference type="Proteomes" id="UP000290602">
    <property type="component" value="Unassembled WGS sequence"/>
</dbReference>